<feature type="transmembrane region" description="Helical" evidence="6">
    <location>
        <begin position="186"/>
        <end position="207"/>
    </location>
</feature>
<dbReference type="InterPro" id="IPR052337">
    <property type="entry name" value="SAT4-like"/>
</dbReference>
<gene>
    <name evidence="8" type="ORF">FJTKL_08769</name>
</gene>
<dbReference type="EMBL" id="JBAWTH010000035">
    <property type="protein sequence ID" value="KAL2284680.1"/>
    <property type="molecule type" value="Genomic_DNA"/>
</dbReference>
<keyword evidence="3 6" id="KW-1133">Transmembrane helix</keyword>
<dbReference type="PANTHER" id="PTHR33048:SF124">
    <property type="entry name" value="INTEGRAL MEMBRANE PROTEIN"/>
    <property type="match status" value="1"/>
</dbReference>
<evidence type="ECO:0000256" key="3">
    <source>
        <dbReference type="ARBA" id="ARBA00022989"/>
    </source>
</evidence>
<keyword evidence="2 6" id="KW-0812">Transmembrane</keyword>
<feature type="transmembrane region" description="Helical" evidence="6">
    <location>
        <begin position="31"/>
        <end position="51"/>
    </location>
</feature>
<evidence type="ECO:0000256" key="4">
    <source>
        <dbReference type="ARBA" id="ARBA00023136"/>
    </source>
</evidence>
<feature type="transmembrane region" description="Helical" evidence="6">
    <location>
        <begin position="87"/>
        <end position="104"/>
    </location>
</feature>
<evidence type="ECO:0000256" key="6">
    <source>
        <dbReference type="SAM" id="Phobius"/>
    </source>
</evidence>
<comment type="subcellular location">
    <subcellularLocation>
        <location evidence="1">Membrane</location>
        <topology evidence="1">Multi-pass membrane protein</topology>
    </subcellularLocation>
</comment>
<evidence type="ECO:0000313" key="9">
    <source>
        <dbReference type="Proteomes" id="UP001600888"/>
    </source>
</evidence>
<dbReference type="Proteomes" id="UP001600888">
    <property type="component" value="Unassembled WGS sequence"/>
</dbReference>
<feature type="transmembrane region" description="Helical" evidence="6">
    <location>
        <begin position="236"/>
        <end position="257"/>
    </location>
</feature>
<dbReference type="Pfam" id="PF20684">
    <property type="entry name" value="Fung_rhodopsin"/>
    <property type="match status" value="1"/>
</dbReference>
<evidence type="ECO:0000256" key="2">
    <source>
        <dbReference type="ARBA" id="ARBA00022692"/>
    </source>
</evidence>
<evidence type="ECO:0000256" key="1">
    <source>
        <dbReference type="ARBA" id="ARBA00004141"/>
    </source>
</evidence>
<comment type="similarity">
    <text evidence="5">Belongs to the SAT4 family.</text>
</comment>
<keyword evidence="9" id="KW-1185">Reference proteome</keyword>
<keyword evidence="4 6" id="KW-0472">Membrane</keyword>
<feature type="transmembrane region" description="Helical" evidence="6">
    <location>
        <begin position="269"/>
        <end position="289"/>
    </location>
</feature>
<proteinExistence type="inferred from homology"/>
<feature type="transmembrane region" description="Helical" evidence="6">
    <location>
        <begin position="147"/>
        <end position="165"/>
    </location>
</feature>
<name>A0ABR4EQS0_9PEZI</name>
<comment type="caution">
    <text evidence="8">The sequence shown here is derived from an EMBL/GenBank/DDBJ whole genome shotgun (WGS) entry which is preliminary data.</text>
</comment>
<evidence type="ECO:0000313" key="8">
    <source>
        <dbReference type="EMBL" id="KAL2284680.1"/>
    </source>
</evidence>
<organism evidence="8 9">
    <name type="scientific">Diaporthe vaccinii</name>
    <dbReference type="NCBI Taxonomy" id="105482"/>
    <lineage>
        <taxon>Eukaryota</taxon>
        <taxon>Fungi</taxon>
        <taxon>Dikarya</taxon>
        <taxon>Ascomycota</taxon>
        <taxon>Pezizomycotina</taxon>
        <taxon>Sordariomycetes</taxon>
        <taxon>Sordariomycetidae</taxon>
        <taxon>Diaporthales</taxon>
        <taxon>Diaporthaceae</taxon>
        <taxon>Diaporthe</taxon>
        <taxon>Diaporthe eres species complex</taxon>
    </lineage>
</organism>
<dbReference type="InterPro" id="IPR049326">
    <property type="entry name" value="Rhodopsin_dom_fungi"/>
</dbReference>
<reference evidence="8 9" key="1">
    <citation type="submission" date="2024-03" db="EMBL/GenBank/DDBJ databases">
        <title>A high-quality draft genome sequence of Diaporthe vaccinii, a causative agent of upright dieback and viscid rot disease in cranberry plants.</title>
        <authorList>
            <person name="Sarrasin M."/>
            <person name="Lang B.F."/>
            <person name="Burger G."/>
        </authorList>
    </citation>
    <scope>NUCLEOTIDE SEQUENCE [LARGE SCALE GENOMIC DNA]</scope>
    <source>
        <strain evidence="8 9">IS7</strain>
    </source>
</reference>
<accession>A0ABR4EQS0</accession>
<protein>
    <recommendedName>
        <fullName evidence="7">Rhodopsin domain-containing protein</fullName>
    </recommendedName>
</protein>
<dbReference type="PANTHER" id="PTHR33048">
    <property type="entry name" value="PTH11-LIKE INTEGRAL MEMBRANE PROTEIN (AFU_ORTHOLOGUE AFUA_5G11245)"/>
    <property type="match status" value="1"/>
</dbReference>
<feature type="domain" description="Rhodopsin" evidence="7">
    <location>
        <begin position="119"/>
        <end position="338"/>
    </location>
</feature>
<evidence type="ECO:0000259" key="7">
    <source>
        <dbReference type="Pfam" id="PF20684"/>
    </source>
</evidence>
<evidence type="ECO:0000256" key="5">
    <source>
        <dbReference type="ARBA" id="ARBA00038359"/>
    </source>
</evidence>
<sequence>MWETPISPWAAAPPPGQERHEEYYPGISTSLIGVGLFSTILAVAVVCLRLYSRIFSARGLRADDCESRFHARGAKSQMALLLTNDRYLDLIILATGFLIGFFAICVRRQSLQTPCLRLGNQVHTLTVTVYGVGTHVWDVYMANYTPGILQLIVFSQILGCLMVSFNKLSLLSLYITITPNKKFRAVVYSLMGFVIGFTLAYVLVQILDCNPVEGQWDLRLFQTTQCIDSAVSPMQILSVVNILVDLAVVVIPIPVILPLPLSKKDKASCLLLFAAGGGLVCIAAIGRTVELTPLLRPRSSGFVDVTWLIVPELNWAFAEGSVGIVAASLPAIRPLFKRLLSKIRGTADSENDRSGVSLEDMSGGSKAHRHQRWEVFVGDFAMQSPHSYPCEHRQNLRSKFDFMENLEPEITI</sequence>